<reference evidence="6 7" key="1">
    <citation type="submission" date="2020-04" db="EMBL/GenBank/DDBJ databases">
        <title>Metagenomic profiling of ammonia- and methane-oxidizing microorganisms in a Dutch drinking water treatment plant.</title>
        <authorList>
            <person name="Poghosyan L."/>
            <person name="Leucker S."/>
        </authorList>
    </citation>
    <scope>NUCLEOTIDE SEQUENCE [LARGE SCALE GENOMIC DNA]</scope>
    <source>
        <strain evidence="6">S-RSF-IL-03</strain>
    </source>
</reference>
<evidence type="ECO:0000256" key="1">
    <source>
        <dbReference type="ARBA" id="ARBA00022714"/>
    </source>
</evidence>
<dbReference type="GO" id="GO:0046872">
    <property type="term" value="F:metal ion binding"/>
    <property type="evidence" value="ECO:0007669"/>
    <property type="project" value="UniProtKB-KW"/>
</dbReference>
<gene>
    <name evidence="6" type="ORF">HOP12_15585</name>
</gene>
<evidence type="ECO:0000259" key="5">
    <source>
        <dbReference type="SMART" id="SM00704"/>
    </source>
</evidence>
<name>A0A849SLU8_UNCEI</name>
<dbReference type="InterPro" id="IPR042216">
    <property type="entry name" value="MitoNEET_CISD"/>
</dbReference>
<dbReference type="Proteomes" id="UP000580839">
    <property type="component" value="Unassembled WGS sequence"/>
</dbReference>
<dbReference type="Pfam" id="PF09360">
    <property type="entry name" value="zf-CDGSH"/>
    <property type="match status" value="1"/>
</dbReference>
<dbReference type="Gene3D" id="3.40.5.90">
    <property type="entry name" value="CDGSH iron-sulfur domain, mitoNEET-type"/>
    <property type="match status" value="1"/>
</dbReference>
<evidence type="ECO:0000256" key="4">
    <source>
        <dbReference type="ARBA" id="ARBA00023014"/>
    </source>
</evidence>
<comment type="caution">
    <text evidence="6">The sequence shown here is derived from an EMBL/GenBank/DDBJ whole genome shotgun (WGS) entry which is preliminary data.</text>
</comment>
<evidence type="ECO:0000313" key="6">
    <source>
        <dbReference type="EMBL" id="NOT35566.1"/>
    </source>
</evidence>
<proteinExistence type="predicted"/>
<dbReference type="AlphaFoldDB" id="A0A849SLU8"/>
<keyword evidence="3" id="KW-0408">Iron</keyword>
<dbReference type="InterPro" id="IPR018967">
    <property type="entry name" value="FeS-contain_CDGSH-typ"/>
</dbReference>
<sequence length="79" mass="8502">MPTTRVTVMNNGSLRIEGDFEIADQDGQVYGLAGRTRVSLCRCGQSADKPFCDGAHKRCGFESVPIVRDLPPPAPKPAV</sequence>
<dbReference type="GO" id="GO:0051537">
    <property type="term" value="F:2 iron, 2 sulfur cluster binding"/>
    <property type="evidence" value="ECO:0007669"/>
    <property type="project" value="UniProtKB-KW"/>
</dbReference>
<evidence type="ECO:0000256" key="3">
    <source>
        <dbReference type="ARBA" id="ARBA00023004"/>
    </source>
</evidence>
<keyword evidence="1" id="KW-0001">2Fe-2S</keyword>
<evidence type="ECO:0000313" key="7">
    <source>
        <dbReference type="Proteomes" id="UP000580839"/>
    </source>
</evidence>
<evidence type="ECO:0000256" key="2">
    <source>
        <dbReference type="ARBA" id="ARBA00022723"/>
    </source>
</evidence>
<protein>
    <submittedName>
        <fullName evidence="6">CDGSH iron-sulfur domain-containing protein</fullName>
    </submittedName>
</protein>
<keyword evidence="2" id="KW-0479">Metal-binding</keyword>
<dbReference type="SMART" id="SM00704">
    <property type="entry name" value="ZnF_CDGSH"/>
    <property type="match status" value="1"/>
</dbReference>
<accession>A0A849SLU8</accession>
<feature type="domain" description="Iron-binding zinc finger CDGSH type" evidence="5">
    <location>
        <begin position="17"/>
        <end position="62"/>
    </location>
</feature>
<organism evidence="6 7">
    <name type="scientific">Eiseniibacteriota bacterium</name>
    <dbReference type="NCBI Taxonomy" id="2212470"/>
    <lineage>
        <taxon>Bacteria</taxon>
        <taxon>Candidatus Eiseniibacteriota</taxon>
    </lineage>
</organism>
<dbReference type="EMBL" id="JABFRW010000202">
    <property type="protein sequence ID" value="NOT35566.1"/>
    <property type="molecule type" value="Genomic_DNA"/>
</dbReference>
<keyword evidence="4" id="KW-0411">Iron-sulfur</keyword>
<dbReference type="GO" id="GO:0005737">
    <property type="term" value="C:cytoplasm"/>
    <property type="evidence" value="ECO:0007669"/>
    <property type="project" value="UniProtKB-ARBA"/>
</dbReference>